<dbReference type="InterPro" id="IPR011251">
    <property type="entry name" value="Luciferase-like_dom"/>
</dbReference>
<dbReference type="InterPro" id="IPR050172">
    <property type="entry name" value="SsuD_RutA_monooxygenase"/>
</dbReference>
<dbReference type="InterPro" id="IPR036661">
    <property type="entry name" value="Luciferase-like_sf"/>
</dbReference>
<evidence type="ECO:0000259" key="5">
    <source>
        <dbReference type="Pfam" id="PF00296"/>
    </source>
</evidence>
<evidence type="ECO:0000256" key="3">
    <source>
        <dbReference type="ARBA" id="ARBA00023002"/>
    </source>
</evidence>
<evidence type="ECO:0000313" key="6">
    <source>
        <dbReference type="EMBL" id="GAA5115696.1"/>
    </source>
</evidence>
<dbReference type="Gene3D" id="3.20.20.30">
    <property type="entry name" value="Luciferase-like domain"/>
    <property type="match status" value="1"/>
</dbReference>
<dbReference type="RefSeq" id="WP_345604073.1">
    <property type="nucleotide sequence ID" value="NZ_BAABJO010000004.1"/>
</dbReference>
<evidence type="ECO:0000313" key="7">
    <source>
        <dbReference type="Proteomes" id="UP001500804"/>
    </source>
</evidence>
<evidence type="ECO:0000256" key="4">
    <source>
        <dbReference type="ARBA" id="ARBA00023033"/>
    </source>
</evidence>
<keyword evidence="2" id="KW-0288">FMN</keyword>
<protein>
    <submittedName>
        <fullName evidence="6">LLM class flavin-dependent oxidoreductase</fullName>
    </submittedName>
</protein>
<evidence type="ECO:0000256" key="2">
    <source>
        <dbReference type="ARBA" id="ARBA00022643"/>
    </source>
</evidence>
<reference evidence="7" key="1">
    <citation type="journal article" date="2019" name="Int. J. Syst. Evol. Microbiol.">
        <title>The Global Catalogue of Microorganisms (GCM) 10K type strain sequencing project: providing services to taxonomists for standard genome sequencing and annotation.</title>
        <authorList>
            <consortium name="The Broad Institute Genomics Platform"/>
            <consortium name="The Broad Institute Genome Sequencing Center for Infectious Disease"/>
            <person name="Wu L."/>
            <person name="Ma J."/>
        </authorList>
    </citation>
    <scope>NUCLEOTIDE SEQUENCE [LARGE SCALE GENOMIC DNA]</scope>
    <source>
        <strain evidence="7">JCM 18302</strain>
    </source>
</reference>
<keyword evidence="4" id="KW-0503">Monooxygenase</keyword>
<dbReference type="PANTHER" id="PTHR42847">
    <property type="entry name" value="ALKANESULFONATE MONOOXYGENASE"/>
    <property type="match status" value="1"/>
</dbReference>
<dbReference type="EMBL" id="BAABJO010000004">
    <property type="protein sequence ID" value="GAA5115696.1"/>
    <property type="molecule type" value="Genomic_DNA"/>
</dbReference>
<keyword evidence="1" id="KW-0285">Flavoprotein</keyword>
<feature type="domain" description="Luciferase-like" evidence="5">
    <location>
        <begin position="29"/>
        <end position="332"/>
    </location>
</feature>
<gene>
    <name evidence="6" type="ORF">GCM10023320_14950</name>
</gene>
<dbReference type="Pfam" id="PF00296">
    <property type="entry name" value="Bac_luciferase"/>
    <property type="match status" value="1"/>
</dbReference>
<dbReference type="Proteomes" id="UP001500804">
    <property type="component" value="Unassembled WGS sequence"/>
</dbReference>
<accession>A0ABP9NKG6</accession>
<keyword evidence="7" id="KW-1185">Reference proteome</keyword>
<sequence>MPRTITDGKEFKLGLFSANCSSGLAVTRIPERWSGSWEDNLRLARLADEVGIDFLLPIARWIGYGGDTNFHEGVLDPVASAAALLAHTRRITVFSTVHTAFNHPVVTAKQLATIDQIGQGRAGVNIVAGWNEPEYRAFGVELPSDHDDRYALAQEWWEVIRRIWTEPGSFDHDGRFFHLQGVGGVPKPYDGPLPVLNAGSSTQGRGFAARNADFAFTIVAGPDDGAGVVRDVRARAESEYGRSVGVFTLGHVVCRPTRREAEEYLRYYADENADWAAVDNLMRLQGLHAQSFTPEMLATFRARFAAGHGSCPLIGTPDDVADEIERFHRAGFGGMTLSFVDYVGELEYFAQEVLPRLEARGVRGRYT</sequence>
<proteinExistence type="predicted"/>
<dbReference type="CDD" id="cd01094">
    <property type="entry name" value="Alkanesulfonate_monoxygenase"/>
    <property type="match status" value="1"/>
</dbReference>
<dbReference type="SUPFAM" id="SSF51679">
    <property type="entry name" value="Bacterial luciferase-like"/>
    <property type="match status" value="1"/>
</dbReference>
<evidence type="ECO:0000256" key="1">
    <source>
        <dbReference type="ARBA" id="ARBA00022630"/>
    </source>
</evidence>
<organism evidence="6 7">
    <name type="scientific">Pseudonocardia adelaidensis</name>
    <dbReference type="NCBI Taxonomy" id="648754"/>
    <lineage>
        <taxon>Bacteria</taxon>
        <taxon>Bacillati</taxon>
        <taxon>Actinomycetota</taxon>
        <taxon>Actinomycetes</taxon>
        <taxon>Pseudonocardiales</taxon>
        <taxon>Pseudonocardiaceae</taxon>
        <taxon>Pseudonocardia</taxon>
    </lineage>
</organism>
<comment type="caution">
    <text evidence="6">The sequence shown here is derived from an EMBL/GenBank/DDBJ whole genome shotgun (WGS) entry which is preliminary data.</text>
</comment>
<keyword evidence="3" id="KW-0560">Oxidoreductase</keyword>
<dbReference type="PANTHER" id="PTHR42847:SF4">
    <property type="entry name" value="ALKANESULFONATE MONOOXYGENASE-RELATED"/>
    <property type="match status" value="1"/>
</dbReference>
<name>A0ABP9NKG6_9PSEU</name>